<proteinExistence type="predicted"/>
<dbReference type="InterPro" id="IPR025287">
    <property type="entry name" value="WAK_GUB"/>
</dbReference>
<gene>
    <name evidence="5" type="ORF">TRAES_3BF085800010CFD_c1</name>
</gene>
<feature type="signal peptide" evidence="3">
    <location>
        <begin position="1"/>
        <end position="15"/>
    </location>
</feature>
<sequence length="241" mass="26072">MLLVLLLLCMPLLLGSRTQPLDASCAPAACGNLTITCLFWLLGHHEPSCGYPTFGITCDDPTGATVPSLSKSYLRLLDIRYGNRSVVAFHSGLVAGSDDPCRATRFNVCNSLALSPLAVSGANWELFFCNNCSRAPPPPVGALWLPNNCSSTTDAWSVHIGRRYETRPVGPAECKYSVVPVLPGSELRAWDNYVGIVGRGFLLEWTVPGDCAGMKPAPTPYVNNLASFRVCLLYLSHLVHF</sequence>
<feature type="chain" id="PRO_5028831724" evidence="3">
    <location>
        <begin position="16"/>
        <end position="241"/>
    </location>
</feature>
<feature type="domain" description="Wall-associated receptor kinase galacturonan-binding" evidence="4">
    <location>
        <begin position="25"/>
        <end position="86"/>
    </location>
</feature>
<accession>A0A7G2IHE1</accession>
<comment type="subcellular location">
    <subcellularLocation>
        <location evidence="1">Membrane</location>
        <topology evidence="1">Single-pass membrane protein</topology>
    </subcellularLocation>
</comment>
<protein>
    <submittedName>
        <fullName evidence="5">(bread wheat) hypothetical protein</fullName>
    </submittedName>
</protein>
<dbReference type="Pfam" id="PF13947">
    <property type="entry name" value="GUB_WAK_bind"/>
    <property type="match status" value="1"/>
</dbReference>
<dbReference type="PANTHER" id="PTHR33138:SF75">
    <property type="entry name" value="WALL-ASSOCIATED RECEPTOR KINASE GALACTURONAN-BINDING DOMAIN-CONTAINING PROTEIN"/>
    <property type="match status" value="1"/>
</dbReference>
<dbReference type="AlphaFoldDB" id="A0A7G2IHE1"/>
<keyword evidence="2 3" id="KW-0732">Signal</keyword>
<dbReference type="GO" id="GO:0030247">
    <property type="term" value="F:polysaccharide binding"/>
    <property type="evidence" value="ECO:0007669"/>
    <property type="project" value="InterPro"/>
</dbReference>
<evidence type="ECO:0000256" key="3">
    <source>
        <dbReference type="SAM" id="SignalP"/>
    </source>
</evidence>
<dbReference type="EMBL" id="CBUC010000130">
    <property type="protein sequence ID" value="CDJ26413.1"/>
    <property type="molecule type" value="Genomic_DNA"/>
</dbReference>
<dbReference type="PANTHER" id="PTHR33138">
    <property type="entry name" value="OS01G0690200 PROTEIN"/>
    <property type="match status" value="1"/>
</dbReference>
<evidence type="ECO:0000313" key="5">
    <source>
        <dbReference type="EMBL" id="CDJ26413.1"/>
    </source>
</evidence>
<evidence type="ECO:0000259" key="4">
    <source>
        <dbReference type="Pfam" id="PF13947"/>
    </source>
</evidence>
<name>A0A7G2IHE1_WHEAT</name>
<dbReference type="GO" id="GO:0016020">
    <property type="term" value="C:membrane"/>
    <property type="evidence" value="ECO:0007669"/>
    <property type="project" value="UniProtKB-SubCell"/>
</dbReference>
<comment type="caution">
    <text evidence="5">The sequence shown here is derived from an EMBL/GenBank/DDBJ whole genome shotgun (WGS) entry which is preliminary data.</text>
</comment>
<reference evidence="5" key="1">
    <citation type="journal article" date="2014" name="Science">
        <title>Structural and functional partitioning of bread wheat chromosome 3B.</title>
        <authorList>
            <person name="Choulet F."/>
            <person name="Alberti A."/>
            <person name="Theil S."/>
            <person name="Glover N."/>
            <person name="Barbe V."/>
            <person name="Daron J."/>
            <person name="Pingault L."/>
            <person name="Sourdille P."/>
            <person name="Couloux A."/>
            <person name="Paux E."/>
            <person name="Leroy P."/>
            <person name="Mangenot S."/>
            <person name="Guilhot N."/>
            <person name="Le Gouis J."/>
            <person name="Balfourier F."/>
            <person name="Alaux M."/>
            <person name="Jamilloux V."/>
            <person name="Poulain J."/>
            <person name="Durand C."/>
            <person name="Bellec A."/>
            <person name="Gaspin C."/>
            <person name="Safar J."/>
            <person name="Dolezel J."/>
            <person name="Rogers J."/>
            <person name="Vandepoele K."/>
            <person name="Aury J.M."/>
            <person name="Mayer K."/>
            <person name="Berges H."/>
            <person name="Quesneville H."/>
            <person name="Wincker P."/>
            <person name="Feuillet C."/>
        </authorList>
    </citation>
    <scope>NUCLEOTIDE SEQUENCE [LARGE SCALE GENOMIC DNA]</scope>
</reference>
<evidence type="ECO:0000256" key="2">
    <source>
        <dbReference type="ARBA" id="ARBA00022729"/>
    </source>
</evidence>
<organism evidence="5">
    <name type="scientific">Triticum aestivum</name>
    <name type="common">Wheat</name>
    <dbReference type="NCBI Taxonomy" id="4565"/>
    <lineage>
        <taxon>Eukaryota</taxon>
        <taxon>Viridiplantae</taxon>
        <taxon>Streptophyta</taxon>
        <taxon>Embryophyta</taxon>
        <taxon>Tracheophyta</taxon>
        <taxon>Spermatophyta</taxon>
        <taxon>Magnoliopsida</taxon>
        <taxon>Liliopsida</taxon>
        <taxon>Poales</taxon>
        <taxon>Poaceae</taxon>
        <taxon>BOP clade</taxon>
        <taxon>Pooideae</taxon>
        <taxon>Triticodae</taxon>
        <taxon>Triticeae</taxon>
        <taxon>Triticinae</taxon>
        <taxon>Triticum</taxon>
    </lineage>
</organism>
<evidence type="ECO:0000256" key="1">
    <source>
        <dbReference type="ARBA" id="ARBA00004167"/>
    </source>
</evidence>